<dbReference type="SUPFAM" id="SSF55856">
    <property type="entry name" value="Cytochrome b5-like heme/steroid binding domain"/>
    <property type="match status" value="1"/>
</dbReference>
<comment type="cofactor">
    <cofactor evidence="1">
        <name>Mo-molybdopterin</name>
        <dbReference type="ChEBI" id="CHEBI:71302"/>
    </cofactor>
</comment>
<comment type="pathway">
    <text evidence="5">Energy metabolism; sulfur metabolism.</text>
</comment>
<dbReference type="GO" id="GO:0030151">
    <property type="term" value="F:molybdenum ion binding"/>
    <property type="evidence" value="ECO:0007669"/>
    <property type="project" value="InterPro"/>
</dbReference>
<dbReference type="FunFam" id="3.90.420.10:FF:000002">
    <property type="entry name" value="sulfite oxidase, mitochondrial"/>
    <property type="match status" value="1"/>
</dbReference>
<evidence type="ECO:0000256" key="12">
    <source>
        <dbReference type="ARBA" id="ARBA00023004"/>
    </source>
</evidence>
<evidence type="ECO:0000256" key="10">
    <source>
        <dbReference type="ARBA" id="ARBA00022723"/>
    </source>
</evidence>
<dbReference type="InterPro" id="IPR008335">
    <property type="entry name" value="Mopterin_OxRdtase_euk"/>
</dbReference>
<keyword evidence="16" id="KW-1185">Reference proteome</keyword>
<dbReference type="PRINTS" id="PR00407">
    <property type="entry name" value="EUMOPTERIN"/>
</dbReference>
<dbReference type="InterPro" id="IPR036400">
    <property type="entry name" value="Cyt_B5-like_heme/steroid_sf"/>
</dbReference>
<dbReference type="InterPro" id="IPR018506">
    <property type="entry name" value="Cyt_B5_heme-BS"/>
</dbReference>
<comment type="caution">
    <text evidence="15">The sequence shown here is derived from an EMBL/GenBank/DDBJ whole genome shotgun (WGS) entry which is preliminary data.</text>
</comment>
<dbReference type="Gene3D" id="3.10.120.10">
    <property type="entry name" value="Cytochrome b5-like heme/steroid binding domain"/>
    <property type="match status" value="1"/>
</dbReference>
<evidence type="ECO:0000256" key="9">
    <source>
        <dbReference type="ARBA" id="ARBA00022617"/>
    </source>
</evidence>
<evidence type="ECO:0000256" key="2">
    <source>
        <dbReference type="ARBA" id="ARBA00001970"/>
    </source>
</evidence>
<dbReference type="Pfam" id="PF03404">
    <property type="entry name" value="Mo-co_dimer"/>
    <property type="match status" value="1"/>
</dbReference>
<comment type="cofactor">
    <cofactor evidence="2">
        <name>heme b</name>
        <dbReference type="ChEBI" id="CHEBI:60344"/>
    </cofactor>
</comment>
<dbReference type="AlphaFoldDB" id="A0AAU9UVH5"/>
<evidence type="ECO:0000313" key="15">
    <source>
        <dbReference type="EMBL" id="CAH2102003.1"/>
    </source>
</evidence>
<dbReference type="GO" id="GO:0043546">
    <property type="term" value="F:molybdopterin cofactor binding"/>
    <property type="evidence" value="ECO:0007669"/>
    <property type="project" value="InterPro"/>
</dbReference>
<dbReference type="SUPFAM" id="SSF81296">
    <property type="entry name" value="E set domains"/>
    <property type="match status" value="1"/>
</dbReference>
<evidence type="ECO:0000256" key="8">
    <source>
        <dbReference type="ARBA" id="ARBA00022505"/>
    </source>
</evidence>
<reference evidence="15" key="1">
    <citation type="submission" date="2022-03" db="EMBL/GenBank/DDBJ databases">
        <authorList>
            <person name="Tunstrom K."/>
        </authorList>
    </citation>
    <scope>NUCLEOTIDE SEQUENCE</scope>
</reference>
<dbReference type="InterPro" id="IPR005066">
    <property type="entry name" value="MoCF_OxRdtse_dimer"/>
</dbReference>
<organism evidence="15 16">
    <name type="scientific">Euphydryas editha</name>
    <name type="common">Edith's checkerspot</name>
    <dbReference type="NCBI Taxonomy" id="104508"/>
    <lineage>
        <taxon>Eukaryota</taxon>
        <taxon>Metazoa</taxon>
        <taxon>Ecdysozoa</taxon>
        <taxon>Arthropoda</taxon>
        <taxon>Hexapoda</taxon>
        <taxon>Insecta</taxon>
        <taxon>Pterygota</taxon>
        <taxon>Neoptera</taxon>
        <taxon>Endopterygota</taxon>
        <taxon>Lepidoptera</taxon>
        <taxon>Glossata</taxon>
        <taxon>Ditrysia</taxon>
        <taxon>Papilionoidea</taxon>
        <taxon>Nymphalidae</taxon>
        <taxon>Nymphalinae</taxon>
        <taxon>Euphydryas</taxon>
    </lineage>
</organism>
<dbReference type="PANTHER" id="PTHR19372:SF7">
    <property type="entry name" value="SULFITE OXIDASE, MITOCHONDRIAL"/>
    <property type="match status" value="1"/>
</dbReference>
<dbReference type="EMBL" id="CAKOGL010000025">
    <property type="protein sequence ID" value="CAH2102003.1"/>
    <property type="molecule type" value="Genomic_DNA"/>
</dbReference>
<dbReference type="EC" id="1.8.3.1" evidence="7"/>
<evidence type="ECO:0000256" key="11">
    <source>
        <dbReference type="ARBA" id="ARBA00023002"/>
    </source>
</evidence>
<dbReference type="Gene3D" id="2.60.40.650">
    <property type="match status" value="1"/>
</dbReference>
<sequence length="543" mass="61152">MSLRTLLLRNLLRQSRITNFAPVVLQNKSYSRNEKYNWNSKRNTAITLLASVVVGSAIKDDQKENTKSDIVEAGEKRPDLPTYRAEEVSKHDSKKSFWVIYRHGVYDVTSFLPTHPGGEQILNAGGLSIEPFWNVYGMHKTKEIYEILESYRIGNLHDDDVADHSDDELWAKEPFRDKRLIVKTAKPFNAEIPPKLQVEHFNTPNELFYVRQHMPVPDINENEHKLTVTIVGKNTTVKEFTMKDLDKFKPVTLNAALMCAGNRRSEMNKQVKPVKGLSWTTGAISNAEWRGVALRDLLAHCGLDPDHLDDLDGKHVILTGADTDATGAQFSTSLPLRQALDTVLLATRMNGEPLPPDHGRPLRAVVPCAPAVRSVKWLQSITISTEESSSHWHLKDYRAFNPSKTWETADFSTAPPVYSLPVTSAICDPEDGDTVQVKNGHIEVKGYAYSGGGAKVLRVDVSADGGRSWREARLRTDAAPPARHYAWALWAVEVPARGDRQMEIWVKATDSNFNTQPEKFEDIWNIRGILGNAYHKIKINLKY</sequence>
<dbReference type="Proteomes" id="UP001153954">
    <property type="component" value="Unassembled WGS sequence"/>
</dbReference>
<protein>
    <recommendedName>
        <fullName evidence="7">sulfite oxidase</fullName>
        <ecNumber evidence="7">1.8.3.1</ecNumber>
    </recommendedName>
</protein>
<dbReference type="InterPro" id="IPR000572">
    <property type="entry name" value="OxRdtase_Mopterin-bd_dom"/>
</dbReference>
<dbReference type="InterPro" id="IPR001199">
    <property type="entry name" value="Cyt_B5-like_heme/steroid-bd"/>
</dbReference>
<proteinExistence type="predicted"/>
<dbReference type="FunFam" id="3.10.120.10:FF:000007">
    <property type="entry name" value="Sulfite oxidase, mitochondrial"/>
    <property type="match status" value="1"/>
</dbReference>
<evidence type="ECO:0000256" key="13">
    <source>
        <dbReference type="ARBA" id="ARBA00023128"/>
    </source>
</evidence>
<dbReference type="PROSITE" id="PS50255">
    <property type="entry name" value="CYTOCHROME_B5_2"/>
    <property type="match status" value="1"/>
</dbReference>
<keyword evidence="13" id="KW-0496">Mitochondrion</keyword>
<dbReference type="InterPro" id="IPR036374">
    <property type="entry name" value="OxRdtase_Mopterin-bd_sf"/>
</dbReference>
<name>A0AAU9UVH5_EUPED</name>
<dbReference type="PROSITE" id="PS00191">
    <property type="entry name" value="CYTOCHROME_B5_1"/>
    <property type="match status" value="1"/>
</dbReference>
<dbReference type="PROSITE" id="PS00559">
    <property type="entry name" value="MOLYBDOPTERIN_EUK"/>
    <property type="match status" value="1"/>
</dbReference>
<evidence type="ECO:0000313" key="16">
    <source>
        <dbReference type="Proteomes" id="UP001153954"/>
    </source>
</evidence>
<evidence type="ECO:0000256" key="6">
    <source>
        <dbReference type="ARBA" id="ARBA00011738"/>
    </source>
</evidence>
<evidence type="ECO:0000256" key="7">
    <source>
        <dbReference type="ARBA" id="ARBA00012505"/>
    </source>
</evidence>
<evidence type="ECO:0000256" key="1">
    <source>
        <dbReference type="ARBA" id="ARBA00001924"/>
    </source>
</evidence>
<keyword evidence="9" id="KW-0349">Heme</keyword>
<dbReference type="Pfam" id="PF00173">
    <property type="entry name" value="Cyt-b5"/>
    <property type="match status" value="1"/>
</dbReference>
<keyword evidence="8" id="KW-0500">Molybdenum</keyword>
<dbReference type="GO" id="GO:0005758">
    <property type="term" value="C:mitochondrial intermembrane space"/>
    <property type="evidence" value="ECO:0007669"/>
    <property type="project" value="UniProtKB-SubCell"/>
</dbReference>
<keyword evidence="10" id="KW-0479">Metal-binding</keyword>
<comment type="subcellular location">
    <subcellularLocation>
        <location evidence="3">Mitochondrion intermembrane space</location>
    </subcellularLocation>
</comment>
<feature type="domain" description="Cytochrome b5 heme-binding" evidence="14">
    <location>
        <begin position="80"/>
        <end position="157"/>
    </location>
</feature>
<dbReference type="InterPro" id="IPR022407">
    <property type="entry name" value="OxRdtase_Mopterin_BS"/>
</dbReference>
<dbReference type="GO" id="GO:0006790">
    <property type="term" value="P:sulfur compound metabolic process"/>
    <property type="evidence" value="ECO:0007669"/>
    <property type="project" value="TreeGrafter"/>
</dbReference>
<evidence type="ECO:0000256" key="5">
    <source>
        <dbReference type="ARBA" id="ARBA00004971"/>
    </source>
</evidence>
<comment type="pathway">
    <text evidence="4">Sulfur metabolism.</text>
</comment>
<dbReference type="Pfam" id="PF00174">
    <property type="entry name" value="Oxidored_molyb"/>
    <property type="match status" value="1"/>
</dbReference>
<dbReference type="GO" id="GO:0008482">
    <property type="term" value="F:sulfite oxidase activity"/>
    <property type="evidence" value="ECO:0007669"/>
    <property type="project" value="UniProtKB-EC"/>
</dbReference>
<dbReference type="InterPro" id="IPR014756">
    <property type="entry name" value="Ig_E-set"/>
</dbReference>
<comment type="subunit">
    <text evidence="6">Homodimer.</text>
</comment>
<dbReference type="PANTHER" id="PTHR19372">
    <property type="entry name" value="SULFITE REDUCTASE"/>
    <property type="match status" value="1"/>
</dbReference>
<gene>
    <name evidence="15" type="ORF">EEDITHA_LOCUS16700</name>
</gene>
<evidence type="ECO:0000259" key="14">
    <source>
        <dbReference type="PROSITE" id="PS50255"/>
    </source>
</evidence>
<dbReference type="Gene3D" id="3.90.420.10">
    <property type="entry name" value="Oxidoreductase, molybdopterin-binding domain"/>
    <property type="match status" value="1"/>
</dbReference>
<dbReference type="SMART" id="SM01117">
    <property type="entry name" value="Cyt-b5"/>
    <property type="match status" value="1"/>
</dbReference>
<keyword evidence="11" id="KW-0560">Oxidoreductase</keyword>
<accession>A0AAU9UVH5</accession>
<keyword evidence="12" id="KW-0408">Iron</keyword>
<evidence type="ECO:0000256" key="3">
    <source>
        <dbReference type="ARBA" id="ARBA00004569"/>
    </source>
</evidence>
<dbReference type="GO" id="GO:0020037">
    <property type="term" value="F:heme binding"/>
    <property type="evidence" value="ECO:0007669"/>
    <property type="project" value="InterPro"/>
</dbReference>
<dbReference type="SUPFAM" id="SSF56524">
    <property type="entry name" value="Oxidoreductase molybdopterin-binding domain"/>
    <property type="match status" value="1"/>
</dbReference>
<evidence type="ECO:0000256" key="4">
    <source>
        <dbReference type="ARBA" id="ARBA00004678"/>
    </source>
</evidence>